<reference evidence="8" key="1">
    <citation type="journal article" date="2023" name="IMA Fungus">
        <title>Comparative genomic study of the Penicillium genus elucidates a diverse pangenome and 15 lateral gene transfer events.</title>
        <authorList>
            <person name="Petersen C."/>
            <person name="Sorensen T."/>
            <person name="Nielsen M.R."/>
            <person name="Sondergaard T.E."/>
            <person name="Sorensen J.L."/>
            <person name="Fitzpatrick D.A."/>
            <person name="Frisvad J.C."/>
            <person name="Nielsen K.L."/>
        </authorList>
    </citation>
    <scope>NUCLEOTIDE SEQUENCE</scope>
    <source>
        <strain evidence="8">IBT 15450</strain>
    </source>
</reference>
<proteinExistence type="inferred from homology"/>
<evidence type="ECO:0000256" key="1">
    <source>
        <dbReference type="ARBA" id="ARBA00004141"/>
    </source>
</evidence>
<feature type="transmembrane region" description="Helical" evidence="6">
    <location>
        <begin position="6"/>
        <end position="32"/>
    </location>
</feature>
<feature type="transmembrane region" description="Helical" evidence="6">
    <location>
        <begin position="202"/>
        <end position="220"/>
    </location>
</feature>
<evidence type="ECO:0000256" key="6">
    <source>
        <dbReference type="SAM" id="Phobius"/>
    </source>
</evidence>
<protein>
    <recommendedName>
        <fullName evidence="7">Rhodopsin domain-containing protein</fullName>
    </recommendedName>
</protein>
<comment type="caution">
    <text evidence="8">The sequence shown here is derived from an EMBL/GenBank/DDBJ whole genome shotgun (WGS) entry which is preliminary data.</text>
</comment>
<keyword evidence="4 6" id="KW-0472">Membrane</keyword>
<evidence type="ECO:0000256" key="2">
    <source>
        <dbReference type="ARBA" id="ARBA00022692"/>
    </source>
</evidence>
<dbReference type="GO" id="GO:0016020">
    <property type="term" value="C:membrane"/>
    <property type="evidence" value="ECO:0007669"/>
    <property type="project" value="UniProtKB-SubCell"/>
</dbReference>
<dbReference type="PANTHER" id="PTHR33048">
    <property type="entry name" value="PTH11-LIKE INTEGRAL MEMBRANE PROTEIN (AFU_ORTHOLOGUE AFUA_5G11245)"/>
    <property type="match status" value="1"/>
</dbReference>
<keyword evidence="9" id="KW-1185">Reference proteome</keyword>
<feature type="transmembrane region" description="Helical" evidence="6">
    <location>
        <begin position="164"/>
        <end position="190"/>
    </location>
</feature>
<feature type="transmembrane region" description="Helical" evidence="6">
    <location>
        <begin position="120"/>
        <end position="142"/>
    </location>
</feature>
<feature type="domain" description="Rhodopsin" evidence="7">
    <location>
        <begin position="28"/>
        <end position="214"/>
    </location>
</feature>
<reference evidence="8" key="2">
    <citation type="submission" date="2023-01" db="EMBL/GenBank/DDBJ databases">
        <authorList>
            <person name="Petersen C."/>
        </authorList>
    </citation>
    <scope>NUCLEOTIDE SEQUENCE</scope>
    <source>
        <strain evidence="8">IBT 15450</strain>
    </source>
</reference>
<dbReference type="Pfam" id="PF20684">
    <property type="entry name" value="Fung_rhodopsin"/>
    <property type="match status" value="1"/>
</dbReference>
<keyword evidence="3 6" id="KW-1133">Transmembrane helix</keyword>
<keyword evidence="2 6" id="KW-0812">Transmembrane</keyword>
<organism evidence="8 9">
    <name type="scientific">Penicillium canescens</name>
    <dbReference type="NCBI Taxonomy" id="5083"/>
    <lineage>
        <taxon>Eukaryota</taxon>
        <taxon>Fungi</taxon>
        <taxon>Dikarya</taxon>
        <taxon>Ascomycota</taxon>
        <taxon>Pezizomycotina</taxon>
        <taxon>Eurotiomycetes</taxon>
        <taxon>Eurotiomycetidae</taxon>
        <taxon>Eurotiales</taxon>
        <taxon>Aspergillaceae</taxon>
        <taxon>Penicillium</taxon>
    </lineage>
</organism>
<comment type="subcellular location">
    <subcellularLocation>
        <location evidence="1">Membrane</location>
        <topology evidence="1">Multi-pass membrane protein</topology>
    </subcellularLocation>
</comment>
<accession>A0AAD6N2S1</accession>
<evidence type="ECO:0000256" key="3">
    <source>
        <dbReference type="ARBA" id="ARBA00022989"/>
    </source>
</evidence>
<evidence type="ECO:0000313" key="8">
    <source>
        <dbReference type="EMBL" id="KAJ6026410.1"/>
    </source>
</evidence>
<dbReference type="Proteomes" id="UP001219568">
    <property type="component" value="Unassembled WGS sequence"/>
</dbReference>
<evidence type="ECO:0000256" key="4">
    <source>
        <dbReference type="ARBA" id="ARBA00023136"/>
    </source>
</evidence>
<dbReference type="InterPro" id="IPR049326">
    <property type="entry name" value="Rhodopsin_dom_fungi"/>
</dbReference>
<sequence>MAEIGYWGRTLLGVSIAGIFAATLSLLVRLYVRRCLTKNLDISDLFMGLGLFAVTYTTREAAAFSGVGHDVSDLPQPIRRRAALLFWLDQILWVLAQVFVKLAITILLSRILGSMSGIRATTIGLIIFTIAWGISSVLAVIFQCWPVQRFWIQGDEGTCISGQIALYTAMGSLSLAEDIALLILPTVVVWRLRLISRLKIQLTVLFSVGTLLVLAIVPWLEICH</sequence>
<name>A0AAD6N2S1_PENCN</name>
<gene>
    <name evidence="8" type="ORF">N7460_011227</name>
</gene>
<comment type="similarity">
    <text evidence="5">Belongs to the SAT4 family.</text>
</comment>
<dbReference type="InterPro" id="IPR052337">
    <property type="entry name" value="SAT4-like"/>
</dbReference>
<feature type="transmembrane region" description="Helical" evidence="6">
    <location>
        <begin position="84"/>
        <end position="108"/>
    </location>
</feature>
<evidence type="ECO:0000256" key="5">
    <source>
        <dbReference type="ARBA" id="ARBA00038359"/>
    </source>
</evidence>
<dbReference type="EMBL" id="JAQJZL010000015">
    <property type="protein sequence ID" value="KAJ6026410.1"/>
    <property type="molecule type" value="Genomic_DNA"/>
</dbReference>
<dbReference type="PANTHER" id="PTHR33048:SF47">
    <property type="entry name" value="INTEGRAL MEMBRANE PROTEIN-RELATED"/>
    <property type="match status" value="1"/>
</dbReference>
<feature type="transmembrane region" description="Helical" evidence="6">
    <location>
        <begin position="44"/>
        <end position="64"/>
    </location>
</feature>
<dbReference type="AlphaFoldDB" id="A0AAD6N2S1"/>
<evidence type="ECO:0000259" key="7">
    <source>
        <dbReference type="Pfam" id="PF20684"/>
    </source>
</evidence>
<evidence type="ECO:0000313" key="9">
    <source>
        <dbReference type="Proteomes" id="UP001219568"/>
    </source>
</evidence>